<dbReference type="EMBL" id="JAGTJJ010000062">
    <property type="protein sequence ID" value="MDC3987981.1"/>
    <property type="molecule type" value="Genomic_DNA"/>
</dbReference>
<dbReference type="Gene3D" id="2.60.40.1470">
    <property type="entry name" value="ApaG domain"/>
    <property type="match status" value="1"/>
</dbReference>
<gene>
    <name evidence="3" type="primary">apaG</name>
    <name evidence="3" type="ORF">KEG57_46375</name>
</gene>
<dbReference type="InterPro" id="IPR036767">
    <property type="entry name" value="ApaG_sf"/>
</dbReference>
<dbReference type="HAMAP" id="MF_00791">
    <property type="entry name" value="ApaG"/>
    <property type="match status" value="1"/>
</dbReference>
<name>A0A9X4AXJ1_9BACT</name>
<organism evidence="3 4">
    <name type="scientific">Polyangium jinanense</name>
    <dbReference type="NCBI Taxonomy" id="2829994"/>
    <lineage>
        <taxon>Bacteria</taxon>
        <taxon>Pseudomonadati</taxon>
        <taxon>Myxococcota</taxon>
        <taxon>Polyangia</taxon>
        <taxon>Polyangiales</taxon>
        <taxon>Polyangiaceae</taxon>
        <taxon>Polyangium</taxon>
    </lineage>
</organism>
<dbReference type="PROSITE" id="PS51087">
    <property type="entry name" value="APAG"/>
    <property type="match status" value="1"/>
</dbReference>
<comment type="caution">
    <text evidence="3">The sequence shown here is derived from an EMBL/GenBank/DDBJ whole genome shotgun (WGS) entry which is preliminary data.</text>
</comment>
<protein>
    <recommendedName>
        <fullName evidence="1">Protein ApaG</fullName>
    </recommendedName>
</protein>
<reference evidence="3 4" key="1">
    <citation type="submission" date="2021-04" db="EMBL/GenBank/DDBJ databases">
        <title>Genome analysis of Polyangium sp.</title>
        <authorList>
            <person name="Li Y."/>
            <person name="Wang J."/>
        </authorList>
    </citation>
    <scope>NUCLEOTIDE SEQUENCE [LARGE SCALE GENOMIC DNA]</scope>
    <source>
        <strain evidence="3 4">SDU14</strain>
    </source>
</reference>
<dbReference type="InterPro" id="IPR050718">
    <property type="entry name" value="ApaG-like"/>
</dbReference>
<dbReference type="PANTHER" id="PTHR47191">
    <property type="entry name" value="OS05G0170800 PROTEIN"/>
    <property type="match status" value="1"/>
</dbReference>
<evidence type="ECO:0000313" key="4">
    <source>
        <dbReference type="Proteomes" id="UP001151081"/>
    </source>
</evidence>
<dbReference type="PANTHER" id="PTHR47191:SF2">
    <property type="entry name" value="OS05G0170800 PROTEIN"/>
    <property type="match status" value="1"/>
</dbReference>
<accession>A0A9X4AXJ1</accession>
<dbReference type="Pfam" id="PF04379">
    <property type="entry name" value="DUF525"/>
    <property type="match status" value="1"/>
</dbReference>
<dbReference type="InterPro" id="IPR007474">
    <property type="entry name" value="ApaG_domain"/>
</dbReference>
<dbReference type="RefSeq" id="WP_272423649.1">
    <property type="nucleotide sequence ID" value="NZ_JAGTJJ010000062.1"/>
</dbReference>
<dbReference type="SUPFAM" id="SSF110069">
    <property type="entry name" value="ApaG-like"/>
    <property type="match status" value="1"/>
</dbReference>
<dbReference type="NCBIfam" id="NF003967">
    <property type="entry name" value="PRK05461.1"/>
    <property type="match status" value="1"/>
</dbReference>
<keyword evidence="4" id="KW-1185">Reference proteome</keyword>
<proteinExistence type="inferred from homology"/>
<dbReference type="Proteomes" id="UP001151081">
    <property type="component" value="Unassembled WGS sequence"/>
</dbReference>
<evidence type="ECO:0000259" key="2">
    <source>
        <dbReference type="PROSITE" id="PS51087"/>
    </source>
</evidence>
<sequence length="128" mass="14040">MSTAITNGIRVNVTTQYVPSQSMPSARRYVFAYTVRISNEGSEPAQLRTRHWIITDGNGKIEEVRGPGVVGKQPTLRPGEHFEYTSGCVLETPRGTMHGTYQMYPASGGPAFDAEIAPFTLAMPYSLN</sequence>
<evidence type="ECO:0000256" key="1">
    <source>
        <dbReference type="ARBA" id="ARBA00017693"/>
    </source>
</evidence>
<evidence type="ECO:0000313" key="3">
    <source>
        <dbReference type="EMBL" id="MDC3987981.1"/>
    </source>
</evidence>
<dbReference type="AlphaFoldDB" id="A0A9X4AXJ1"/>
<feature type="domain" description="ApaG" evidence="2">
    <location>
        <begin position="3"/>
        <end position="128"/>
    </location>
</feature>
<dbReference type="InterPro" id="IPR023065">
    <property type="entry name" value="Uncharacterised_ApaG"/>
</dbReference>